<evidence type="ECO:0000256" key="4">
    <source>
        <dbReference type="ARBA" id="ARBA00022833"/>
    </source>
</evidence>
<evidence type="ECO:0000259" key="6">
    <source>
        <dbReference type="Pfam" id="PF07687"/>
    </source>
</evidence>
<dbReference type="eggNOG" id="arCOG01107">
    <property type="taxonomic scope" value="Archaea"/>
</dbReference>
<feature type="compositionally biased region" description="Low complexity" evidence="5">
    <location>
        <begin position="7"/>
        <end position="22"/>
    </location>
</feature>
<reference evidence="7 8" key="1">
    <citation type="journal article" date="2016" name="Stand. Genomic Sci.">
        <title>Complete genome sequence of the Antarctic Halorubrum lacusprofundi type strain ACAM 34.</title>
        <authorList>
            <person name="Anderson I.J."/>
            <person name="DasSarma P."/>
            <person name="Lucas S."/>
            <person name="Copeland A."/>
            <person name="Lapidus A."/>
            <person name="Del Rio T.G."/>
            <person name="Tice H."/>
            <person name="Dalin E."/>
            <person name="Bruce D.C."/>
            <person name="Goodwin L."/>
            <person name="Pitluck S."/>
            <person name="Sims D."/>
            <person name="Brettin T.S."/>
            <person name="Detter J.C."/>
            <person name="Han C.S."/>
            <person name="Larimer F."/>
            <person name="Hauser L."/>
            <person name="Land M."/>
            <person name="Ivanova N."/>
            <person name="Richardson P."/>
            <person name="Cavicchioli R."/>
            <person name="DasSarma S."/>
            <person name="Woese C.R."/>
            <person name="Kyrpides N.C."/>
        </authorList>
    </citation>
    <scope>NUCLEOTIDE SEQUENCE [LARGE SCALE GENOMIC DNA]</scope>
    <source>
        <strain evidence="8">ATCC 49239 / DSM 5036 / JCM 8891 / ACAM 34</strain>
    </source>
</reference>
<dbReference type="InterPro" id="IPR002933">
    <property type="entry name" value="Peptidase_M20"/>
</dbReference>
<dbReference type="PANTHER" id="PTHR43808">
    <property type="entry name" value="ACETYLORNITHINE DEACETYLASE"/>
    <property type="match status" value="1"/>
</dbReference>
<dbReference type="PANTHER" id="PTHR43808:SF32">
    <property type="entry name" value="ARGE_DAPE-RELATED DEACYLASE"/>
    <property type="match status" value="1"/>
</dbReference>
<gene>
    <name evidence="7" type="ordered locus">Hlac_2425</name>
</gene>
<dbReference type="AlphaFoldDB" id="B9LSQ3"/>
<dbReference type="GeneID" id="7400543"/>
<accession>B9LSQ3</accession>
<dbReference type="SUPFAM" id="SSF53187">
    <property type="entry name" value="Zn-dependent exopeptidases"/>
    <property type="match status" value="1"/>
</dbReference>
<dbReference type="Proteomes" id="UP000000740">
    <property type="component" value="Chromosome 1"/>
</dbReference>
<keyword evidence="8" id="KW-1185">Reference proteome</keyword>
<keyword evidence="3" id="KW-0378">Hydrolase</keyword>
<evidence type="ECO:0000256" key="3">
    <source>
        <dbReference type="ARBA" id="ARBA00022801"/>
    </source>
</evidence>
<comment type="cofactor">
    <cofactor evidence="1">
        <name>Zn(2+)</name>
        <dbReference type="ChEBI" id="CHEBI:29105"/>
    </cofactor>
</comment>
<dbReference type="PROSITE" id="PS00759">
    <property type="entry name" value="ARGE_DAPE_CPG2_2"/>
    <property type="match status" value="1"/>
</dbReference>
<dbReference type="EMBL" id="CP001365">
    <property type="protein sequence ID" value="ACM58000.1"/>
    <property type="molecule type" value="Genomic_DNA"/>
</dbReference>
<evidence type="ECO:0000313" key="7">
    <source>
        <dbReference type="EMBL" id="ACM58000.1"/>
    </source>
</evidence>
<feature type="domain" description="Peptidase M20 dimerisation" evidence="6">
    <location>
        <begin position="205"/>
        <end position="332"/>
    </location>
</feature>
<dbReference type="RefSeq" id="WP_015911119.1">
    <property type="nucleotide sequence ID" value="NC_012029.1"/>
</dbReference>
<name>B9LSQ3_HALLT</name>
<dbReference type="Pfam" id="PF07687">
    <property type="entry name" value="M20_dimer"/>
    <property type="match status" value="1"/>
</dbReference>
<proteinExistence type="predicted"/>
<dbReference type="KEGG" id="hla:Hlac_2425"/>
<dbReference type="GO" id="GO:0046872">
    <property type="term" value="F:metal ion binding"/>
    <property type="evidence" value="ECO:0007669"/>
    <property type="project" value="UniProtKB-KW"/>
</dbReference>
<dbReference type="InterPro" id="IPR050072">
    <property type="entry name" value="Peptidase_M20A"/>
</dbReference>
<keyword evidence="4" id="KW-0862">Zinc</keyword>
<evidence type="ECO:0000256" key="1">
    <source>
        <dbReference type="ARBA" id="ARBA00001947"/>
    </source>
</evidence>
<dbReference type="Gene3D" id="3.30.70.360">
    <property type="match status" value="1"/>
</dbReference>
<dbReference type="InterPro" id="IPR036264">
    <property type="entry name" value="Bact_exopeptidase_dim_dom"/>
</dbReference>
<evidence type="ECO:0000256" key="2">
    <source>
        <dbReference type="ARBA" id="ARBA00022723"/>
    </source>
</evidence>
<dbReference type="Gene3D" id="3.40.630.10">
    <property type="entry name" value="Zn peptidases"/>
    <property type="match status" value="1"/>
</dbReference>
<dbReference type="InterPro" id="IPR011650">
    <property type="entry name" value="Peptidase_M20_dimer"/>
</dbReference>
<dbReference type="InterPro" id="IPR001261">
    <property type="entry name" value="ArgE/DapE_CS"/>
</dbReference>
<evidence type="ECO:0000256" key="5">
    <source>
        <dbReference type="SAM" id="MobiDB-lite"/>
    </source>
</evidence>
<evidence type="ECO:0000313" key="8">
    <source>
        <dbReference type="Proteomes" id="UP000000740"/>
    </source>
</evidence>
<sequence>MTHNPSDTNEPTDATANAAAPNDGPPVPTERIIDIATDLLAIDTQNPPGDVRPAIAYVEELLSTAGFDSERIATDPTKPNLIATVSGESDRTLLYNGHVDTVPFEREAWDRDPLGEHDGDRIYGRGATDMKGPLAAMLAAGEALATADRDPPVSVAFAVVSDEETGGDAGVDTLVERGALDRLAPDGCVIGETTCSGGRHSVTVADRGSIWLTLRASGTAAHGSRPFLGDNAIDRLWEAVSLIRSRLSARDLRLDATLRPIVEESVAFYEPTLGASTARDLFEHPTVNLGTIEGGETVNTVPDSAMARLDVRLTAGVDTADVLADIRECLADFTAVFVADASWSLGSHEPIESPIVEAVTQTAGSVTGDRIYRRSATGGGDAKTFRHAGVPTVEFGFGTDTVHAVDEYTTVEALRRNAAVYARLPTVWNAMVS</sequence>
<dbReference type="SUPFAM" id="SSF55031">
    <property type="entry name" value="Bacterial exopeptidase dimerisation domain"/>
    <property type="match status" value="1"/>
</dbReference>
<keyword evidence="2" id="KW-0479">Metal-binding</keyword>
<dbReference type="Pfam" id="PF01546">
    <property type="entry name" value="Peptidase_M20"/>
    <property type="match status" value="1"/>
</dbReference>
<protein>
    <submittedName>
        <fullName evidence="7">Acetylornithine deacetylase or succinyl-diaminopimelate desuccinylase</fullName>
    </submittedName>
</protein>
<dbReference type="GO" id="GO:0016787">
    <property type="term" value="F:hydrolase activity"/>
    <property type="evidence" value="ECO:0007669"/>
    <property type="project" value="UniProtKB-KW"/>
</dbReference>
<organism evidence="7 8">
    <name type="scientific">Halorubrum lacusprofundi (strain ATCC 49239 / DSM 5036 / JCM 8891 / ACAM 34)</name>
    <dbReference type="NCBI Taxonomy" id="416348"/>
    <lineage>
        <taxon>Archaea</taxon>
        <taxon>Methanobacteriati</taxon>
        <taxon>Methanobacteriota</taxon>
        <taxon>Stenosarchaea group</taxon>
        <taxon>Halobacteria</taxon>
        <taxon>Halobacteriales</taxon>
        <taxon>Haloferacaceae</taxon>
        <taxon>Halorubrum</taxon>
    </lineage>
</organism>
<dbReference type="HOGENOM" id="CLU_021802_2_3_2"/>
<feature type="region of interest" description="Disordered" evidence="5">
    <location>
        <begin position="1"/>
        <end position="29"/>
    </location>
</feature>